<dbReference type="Proteomes" id="UP000327468">
    <property type="component" value="Chromosome 1"/>
</dbReference>
<dbReference type="AlphaFoldDB" id="A0A5N5Q5B1"/>
<accession>A0A5N5Q5B1</accession>
<keyword evidence="3" id="KW-1185">Reference proteome</keyword>
<sequence>MTSKMSVSVKQDLKKDESLIQGERSDSPEPSCVSMKSDASMNIPIRFRDSDSMTDLRSLKRKRSDSPEPSCVSMKSDASMDQPIRFRDTDCATDLRLQKNKSKITEKSHLEAIFKDLEHKVITLLKNELKRFKKLLSPDYPACSEREAEATMAMAIAEHCSILSCDHIGKACKAAFPDSSAAKHFRMHRTKSTEMIHGVLAPYFLKRLVADIGDSKYSLLLDESTDVSVSKYLGIVIRYFSEDKANVVATYLGLVELEGGDARTIARAVLDFLGKCGLKRENLLGIGTDNASVMTGVYNGVQWCAQNSEGGE</sequence>
<gene>
    <name evidence="2" type="ORF">PHYPO_G00010960</name>
</gene>
<evidence type="ECO:0000313" key="3">
    <source>
        <dbReference type="Proteomes" id="UP000327468"/>
    </source>
</evidence>
<feature type="compositionally biased region" description="Basic and acidic residues" evidence="1">
    <location>
        <begin position="11"/>
        <end position="27"/>
    </location>
</feature>
<evidence type="ECO:0000313" key="2">
    <source>
        <dbReference type="EMBL" id="KAB5587242.1"/>
    </source>
</evidence>
<organism evidence="2 3">
    <name type="scientific">Pangasianodon hypophthalmus</name>
    <name type="common">Striped catfish</name>
    <name type="synonym">Helicophagus hypophthalmus</name>
    <dbReference type="NCBI Taxonomy" id="310915"/>
    <lineage>
        <taxon>Eukaryota</taxon>
        <taxon>Metazoa</taxon>
        <taxon>Chordata</taxon>
        <taxon>Craniata</taxon>
        <taxon>Vertebrata</taxon>
        <taxon>Euteleostomi</taxon>
        <taxon>Actinopterygii</taxon>
        <taxon>Neopterygii</taxon>
        <taxon>Teleostei</taxon>
        <taxon>Ostariophysi</taxon>
        <taxon>Siluriformes</taxon>
        <taxon>Pangasiidae</taxon>
        <taxon>Pangasianodon</taxon>
    </lineage>
</organism>
<comment type="caution">
    <text evidence="2">The sequence shown here is derived from an EMBL/GenBank/DDBJ whole genome shotgun (WGS) entry which is preliminary data.</text>
</comment>
<reference evidence="2 3" key="1">
    <citation type="submission" date="2019-06" db="EMBL/GenBank/DDBJ databases">
        <title>A chromosome-scale genome assembly of the striped catfish, Pangasianodon hypophthalmus.</title>
        <authorList>
            <person name="Wen M."/>
            <person name="Zahm M."/>
            <person name="Roques C."/>
            <person name="Cabau C."/>
            <person name="Klopp C."/>
            <person name="Donnadieu C."/>
            <person name="Jouanno E."/>
            <person name="Avarre J.-C."/>
            <person name="Campet M."/>
            <person name="Ha T.T.T."/>
            <person name="Dugue R."/>
            <person name="Lampietro C."/>
            <person name="Louis A."/>
            <person name="Herpin A."/>
            <person name="Echchiki A."/>
            <person name="Berthelot C."/>
            <person name="Parey E."/>
            <person name="Roest-Crollius H."/>
            <person name="Braasch I."/>
            <person name="Postlethwait J."/>
            <person name="Bobe J."/>
            <person name="Montfort J."/>
            <person name="Bouchez O."/>
            <person name="Begum T."/>
            <person name="Schartl M."/>
            <person name="Guiguen Y."/>
        </authorList>
    </citation>
    <scope>NUCLEOTIDE SEQUENCE [LARGE SCALE GENOMIC DNA]</scope>
    <source>
        <strain evidence="2 3">Indonesia</strain>
        <tissue evidence="2">Blood</tissue>
    </source>
</reference>
<evidence type="ECO:0000256" key="1">
    <source>
        <dbReference type="SAM" id="MobiDB-lite"/>
    </source>
</evidence>
<dbReference type="EMBL" id="VFJC01000002">
    <property type="protein sequence ID" value="KAB5587242.1"/>
    <property type="molecule type" value="Genomic_DNA"/>
</dbReference>
<dbReference type="PANTHER" id="PTHR37162:SF1">
    <property type="entry name" value="BED-TYPE DOMAIN-CONTAINING PROTEIN"/>
    <property type="match status" value="1"/>
</dbReference>
<name>A0A5N5Q5B1_PANHP</name>
<protein>
    <submittedName>
        <fullName evidence="2">Uncharacterized protein</fullName>
    </submittedName>
</protein>
<proteinExistence type="predicted"/>
<feature type="region of interest" description="Disordered" evidence="1">
    <location>
        <begin position="1"/>
        <end position="79"/>
    </location>
</feature>
<dbReference type="PANTHER" id="PTHR37162">
    <property type="entry name" value="HAT FAMILY DIMERISATION DOMAINCONTAINING PROTEIN-RELATED"/>
    <property type="match status" value="1"/>
</dbReference>